<dbReference type="GO" id="GO:0016757">
    <property type="term" value="F:glycosyltransferase activity"/>
    <property type="evidence" value="ECO:0007669"/>
    <property type="project" value="InterPro"/>
</dbReference>
<dbReference type="PATRIC" id="fig|1184387.3.peg.889"/>
<dbReference type="InterPro" id="IPR028098">
    <property type="entry name" value="Glyco_trans_4-like_N"/>
</dbReference>
<evidence type="ECO:0000313" key="4">
    <source>
        <dbReference type="EMBL" id="KUK81272.1"/>
    </source>
</evidence>
<dbReference type="PANTHER" id="PTHR46401">
    <property type="entry name" value="GLYCOSYLTRANSFERASE WBBK-RELATED"/>
    <property type="match status" value="1"/>
</dbReference>
<dbReference type="InterPro" id="IPR001296">
    <property type="entry name" value="Glyco_trans_1"/>
</dbReference>
<dbReference type="Proteomes" id="UP000054092">
    <property type="component" value="Unassembled WGS sequence"/>
</dbReference>
<sequence length="372" mass="42289">MKVCVITTVHPPDDVRINRELRSLVKAGYEVSFIAPEGNFDIEGVEYLTVSKQKGRVKRFLRGSSEAFSKAIEVNADVYHFHDPELIGLGKKLKRHGKKVIYDIHEDYPSVIMMKNWIPAWIRPLVSKTFALYQSAAIKKFDAIVITVREYLTSISKYNELAIVPNYPELELLQELSVGTVDSDTGPVRFIYVGSLDDDRAIIESIEAFKILRDKGVDLTLELVGPVYSSRIQESIDETLEKYPEFSFSPRMPYLEAMKKVAESHVGLLIVHKGKSKEESSPLKLFEYMALGKPQIASDFIAWRKILDRGPCALYVDPENIAEIAEKMEKLCSNRIMIKEMGSRAKALSQSFQWSASEKELLALYERISAKR</sequence>
<evidence type="ECO:0000256" key="1">
    <source>
        <dbReference type="ARBA" id="ARBA00022679"/>
    </source>
</evidence>
<evidence type="ECO:0000313" key="5">
    <source>
        <dbReference type="Proteomes" id="UP000054092"/>
    </source>
</evidence>
<dbReference type="Gene3D" id="3.40.50.2000">
    <property type="entry name" value="Glycogen Phosphorylase B"/>
    <property type="match status" value="2"/>
</dbReference>
<gene>
    <name evidence="4" type="ORF">XD94_0542</name>
</gene>
<dbReference type="GO" id="GO:0009103">
    <property type="term" value="P:lipopolysaccharide biosynthetic process"/>
    <property type="evidence" value="ECO:0007669"/>
    <property type="project" value="TreeGrafter"/>
</dbReference>
<dbReference type="AlphaFoldDB" id="A0A101HQI8"/>
<reference evidence="5" key="1">
    <citation type="journal article" date="2015" name="MBio">
        <title>Genome-Resolved Metagenomic Analysis Reveals Roles for Candidate Phyla and Other Microbial Community Members in Biogeochemical Transformations in Oil Reservoirs.</title>
        <authorList>
            <person name="Hu P."/>
            <person name="Tom L."/>
            <person name="Singh A."/>
            <person name="Thomas B.C."/>
            <person name="Baker B.J."/>
            <person name="Piceno Y.M."/>
            <person name="Andersen G.L."/>
            <person name="Banfield J.F."/>
        </authorList>
    </citation>
    <scope>NUCLEOTIDE SEQUENCE [LARGE SCALE GENOMIC DNA]</scope>
</reference>
<comment type="caution">
    <text evidence="4">The sequence shown here is derived from an EMBL/GenBank/DDBJ whole genome shotgun (WGS) entry which is preliminary data.</text>
</comment>
<name>A0A101HQI8_9BACT</name>
<dbReference type="EMBL" id="LGGP01000069">
    <property type="protein sequence ID" value="KUK81272.1"/>
    <property type="molecule type" value="Genomic_DNA"/>
</dbReference>
<dbReference type="Pfam" id="PF00534">
    <property type="entry name" value="Glycos_transf_1"/>
    <property type="match status" value="1"/>
</dbReference>
<evidence type="ECO:0000259" key="2">
    <source>
        <dbReference type="Pfam" id="PF00534"/>
    </source>
</evidence>
<proteinExistence type="predicted"/>
<accession>A0A101HQI8</accession>
<dbReference type="SUPFAM" id="SSF53756">
    <property type="entry name" value="UDP-Glycosyltransferase/glycogen phosphorylase"/>
    <property type="match status" value="1"/>
</dbReference>
<protein>
    <submittedName>
        <fullName evidence="4">Glycosyltransferase</fullName>
    </submittedName>
</protein>
<dbReference type="PANTHER" id="PTHR46401:SF2">
    <property type="entry name" value="GLYCOSYLTRANSFERASE WBBK-RELATED"/>
    <property type="match status" value="1"/>
</dbReference>
<dbReference type="CDD" id="cd03794">
    <property type="entry name" value="GT4_WbuB-like"/>
    <property type="match status" value="1"/>
</dbReference>
<evidence type="ECO:0000259" key="3">
    <source>
        <dbReference type="Pfam" id="PF13439"/>
    </source>
</evidence>
<dbReference type="Pfam" id="PF13439">
    <property type="entry name" value="Glyco_transf_4"/>
    <property type="match status" value="1"/>
</dbReference>
<organism evidence="4 5">
    <name type="scientific">Mesotoga prima</name>
    <dbReference type="NCBI Taxonomy" id="1184387"/>
    <lineage>
        <taxon>Bacteria</taxon>
        <taxon>Thermotogati</taxon>
        <taxon>Thermotogota</taxon>
        <taxon>Thermotogae</taxon>
        <taxon>Kosmotogales</taxon>
        <taxon>Kosmotogaceae</taxon>
        <taxon>Mesotoga</taxon>
    </lineage>
</organism>
<feature type="domain" description="Glycosyl transferase family 1" evidence="2">
    <location>
        <begin position="184"/>
        <end position="346"/>
    </location>
</feature>
<feature type="domain" description="Glycosyltransferase subfamily 4-like N-terminal" evidence="3">
    <location>
        <begin position="21"/>
        <end position="147"/>
    </location>
</feature>
<keyword evidence="1 4" id="KW-0808">Transferase</keyword>